<dbReference type="GO" id="GO:0034657">
    <property type="term" value="C:GID complex"/>
    <property type="evidence" value="ECO:0007669"/>
    <property type="project" value="TreeGrafter"/>
</dbReference>
<dbReference type="GO" id="GO:0043161">
    <property type="term" value="P:proteasome-mediated ubiquitin-dependent protein catabolic process"/>
    <property type="evidence" value="ECO:0007669"/>
    <property type="project" value="TreeGrafter"/>
</dbReference>
<dbReference type="PROSITE" id="PS50294">
    <property type="entry name" value="WD_REPEATS_REGION"/>
    <property type="match status" value="1"/>
</dbReference>
<dbReference type="Proteomes" id="UP000663853">
    <property type="component" value="Unassembled WGS sequence"/>
</dbReference>
<feature type="transmembrane region" description="Helical" evidence="5">
    <location>
        <begin position="288"/>
        <end position="308"/>
    </location>
</feature>
<reference evidence="6" key="1">
    <citation type="submission" date="2021-01" db="EMBL/GenBank/DDBJ databases">
        <authorList>
            <person name="Kaushik A."/>
        </authorList>
    </citation>
    <scope>NUCLEOTIDE SEQUENCE</scope>
    <source>
        <strain evidence="6">AG6-10EEA</strain>
    </source>
</reference>
<dbReference type="InterPro" id="IPR036322">
    <property type="entry name" value="WD40_repeat_dom_sf"/>
</dbReference>
<evidence type="ECO:0000313" key="7">
    <source>
        <dbReference type="Proteomes" id="UP000663853"/>
    </source>
</evidence>
<evidence type="ECO:0008006" key="8">
    <source>
        <dbReference type="Google" id="ProtNLM"/>
    </source>
</evidence>
<feature type="compositionally biased region" description="Low complexity" evidence="4">
    <location>
        <begin position="526"/>
        <end position="535"/>
    </location>
</feature>
<feature type="transmembrane region" description="Helical" evidence="5">
    <location>
        <begin position="393"/>
        <end position="418"/>
    </location>
</feature>
<keyword evidence="5" id="KW-0812">Transmembrane</keyword>
<feature type="transmembrane region" description="Helical" evidence="5">
    <location>
        <begin position="365"/>
        <end position="387"/>
    </location>
</feature>
<gene>
    <name evidence="6" type="ORF">RDB_LOCUS186784</name>
</gene>
<evidence type="ECO:0000256" key="3">
    <source>
        <dbReference type="PROSITE-ProRule" id="PRU00221"/>
    </source>
</evidence>
<accession>A0A8H3DT82</accession>
<dbReference type="PANTHER" id="PTHR22838">
    <property type="entry name" value="WD REPEAT PROTEIN 26-RELATED"/>
    <property type="match status" value="1"/>
</dbReference>
<keyword evidence="2" id="KW-0677">Repeat</keyword>
<keyword evidence="5" id="KW-1133">Transmembrane helix</keyword>
<keyword evidence="5" id="KW-0472">Membrane</keyword>
<comment type="caution">
    <text evidence="6">The sequence shown here is derived from an EMBL/GenBank/DDBJ whole genome shotgun (WGS) entry which is preliminary data.</text>
</comment>
<evidence type="ECO:0000256" key="2">
    <source>
        <dbReference type="ARBA" id="ARBA00022737"/>
    </source>
</evidence>
<name>A0A8H3DT82_9AGAM</name>
<feature type="transmembrane region" description="Helical" evidence="5">
    <location>
        <begin position="320"/>
        <end position="344"/>
    </location>
</feature>
<keyword evidence="1 3" id="KW-0853">WD repeat</keyword>
<proteinExistence type="predicted"/>
<evidence type="ECO:0000256" key="5">
    <source>
        <dbReference type="SAM" id="Phobius"/>
    </source>
</evidence>
<dbReference type="EMBL" id="CAJMXA010004266">
    <property type="protein sequence ID" value="CAE6538493.1"/>
    <property type="molecule type" value="Genomic_DNA"/>
</dbReference>
<sequence>MEQDIHHEQVRLGGDTLSMDPRLYVEGSAGNHTFNSARRKQNLLALLSELSDLRDAMAFEDSNPSNPVALGSPGVEAQGIQAREGLAAFRALDNQVFELTRQLQGFAGAIHPLGSSAGLINTTYHLRCSLIRVRDHFWENATHLFGEIQRTPRQGRGGTKIEGNRAFVGMRTKPQSLRDIEQLPEEMDKLAQQLHVFTHYLSDIPGFSDDLVKTSFLSFSGQLNYRASCLKEFKGQLQTVAVRRYVNDLLSEIGAYIEPMTGSLNDFIEFGVPIIQHAQKHTARNLQYLSVVATIFSVITATMIQYSYERTGNPLADLVNALWIISLVFSIASVVGSQLAYYWWTSIYRLRRNYVPWWVPTWIKWSPLLFFAGSIVAFLIGLCAFTYSSRQNLVVSGLVTGFSGAILLGLATVGLWFVPEQWFLRTPGEHQHSSALGEPPAKTEGELDMARVVNHTSKVKQPDRLRWIRHLAYNTKTALRKVYNYCMRRGPVERDEESQTHSRRAAASRSNNPPSDPSAPRLDDGLPPLAATLPPALSPVVNPPSSYNVNEPESPNEQEEPANMRFRRMVERIIIASRPREGVIPRRIGSRPPTRPRRPMEACVPTPGALRVRIQIFRSGLESLSITQLTTEHTALVKHAQFSPSGDFLATCSWDRTAIIWRVEGTVEMHARLIPSNSSSGGFMNQVAWSPNGDRLLTRASKDIKIWNLWGVCQSTIPREKAIQAVYWMPNGNGFLSVEHELQLYDGPVAATNLIQLDLDGRVLCVHNLDGIQIWDIAIMADKERILAVGTLVNARDNPQSIQSRTEKRLLVYNLKTKEVEHRVPLLQDVCNITLSAQVNGASHALLSYKDKTPPQMWRVALKAASNPDQHVARLALDRFEFTGQSFFGGPSEMFVCCASKSGELYIWDRNSTTLLHTLRADSSEGMKVFTGNQRAIPGFTLVSGEIDGTLRIWSSEIASPIQPTSSPGPHTPQD</sequence>
<dbReference type="PANTHER" id="PTHR22838:SF0">
    <property type="entry name" value="WD REPEAT-CONTAINING PROTEIN 26"/>
    <property type="match status" value="1"/>
</dbReference>
<feature type="repeat" description="WD" evidence="3">
    <location>
        <begin position="630"/>
        <end position="671"/>
    </location>
</feature>
<feature type="region of interest" description="Disordered" evidence="4">
    <location>
        <begin position="584"/>
        <end position="603"/>
    </location>
</feature>
<dbReference type="OrthoDB" id="153872at2759"/>
<organism evidence="6 7">
    <name type="scientific">Rhizoctonia solani</name>
    <dbReference type="NCBI Taxonomy" id="456999"/>
    <lineage>
        <taxon>Eukaryota</taxon>
        <taxon>Fungi</taxon>
        <taxon>Dikarya</taxon>
        <taxon>Basidiomycota</taxon>
        <taxon>Agaricomycotina</taxon>
        <taxon>Agaricomycetes</taxon>
        <taxon>Cantharellales</taxon>
        <taxon>Ceratobasidiaceae</taxon>
        <taxon>Rhizoctonia</taxon>
    </lineage>
</organism>
<dbReference type="InterPro" id="IPR051350">
    <property type="entry name" value="WD_repeat-ST_regulator"/>
</dbReference>
<dbReference type="SUPFAM" id="SSF50978">
    <property type="entry name" value="WD40 repeat-like"/>
    <property type="match status" value="1"/>
</dbReference>
<dbReference type="InterPro" id="IPR001680">
    <property type="entry name" value="WD40_rpt"/>
</dbReference>
<feature type="region of interest" description="Disordered" evidence="4">
    <location>
        <begin position="492"/>
        <end position="563"/>
    </location>
</feature>
<dbReference type="AlphaFoldDB" id="A0A8H3DT82"/>
<dbReference type="InterPro" id="IPR015943">
    <property type="entry name" value="WD40/YVTN_repeat-like_dom_sf"/>
</dbReference>
<evidence type="ECO:0000313" key="6">
    <source>
        <dbReference type="EMBL" id="CAE6538493.1"/>
    </source>
</evidence>
<dbReference type="PROSITE" id="PS50082">
    <property type="entry name" value="WD_REPEATS_2"/>
    <property type="match status" value="1"/>
</dbReference>
<dbReference type="Pfam" id="PF00400">
    <property type="entry name" value="WD40"/>
    <property type="match status" value="1"/>
</dbReference>
<dbReference type="Gene3D" id="2.130.10.10">
    <property type="entry name" value="YVTN repeat-like/Quinoprotein amine dehydrogenase"/>
    <property type="match status" value="2"/>
</dbReference>
<dbReference type="SMART" id="SM00320">
    <property type="entry name" value="WD40"/>
    <property type="match status" value="4"/>
</dbReference>
<evidence type="ECO:0000256" key="1">
    <source>
        <dbReference type="ARBA" id="ARBA00022574"/>
    </source>
</evidence>
<evidence type="ECO:0000256" key="4">
    <source>
        <dbReference type="SAM" id="MobiDB-lite"/>
    </source>
</evidence>
<protein>
    <recommendedName>
        <fullName evidence="8">WD40 repeat-like protein</fullName>
    </recommendedName>
</protein>